<comment type="caution">
    <text evidence="1">The sequence shown here is derived from an EMBL/GenBank/DDBJ whole genome shotgun (WGS) entry which is preliminary data.</text>
</comment>
<evidence type="ECO:0000313" key="1">
    <source>
        <dbReference type="EMBL" id="KAF8569962.1"/>
    </source>
</evidence>
<proteinExistence type="predicted"/>
<gene>
    <name evidence="1" type="ORF">P879_02656</name>
</gene>
<organism evidence="1 2">
    <name type="scientific">Paragonimus westermani</name>
    <dbReference type="NCBI Taxonomy" id="34504"/>
    <lineage>
        <taxon>Eukaryota</taxon>
        <taxon>Metazoa</taxon>
        <taxon>Spiralia</taxon>
        <taxon>Lophotrochozoa</taxon>
        <taxon>Platyhelminthes</taxon>
        <taxon>Trematoda</taxon>
        <taxon>Digenea</taxon>
        <taxon>Plagiorchiida</taxon>
        <taxon>Troglotremata</taxon>
        <taxon>Troglotrematidae</taxon>
        <taxon>Paragonimus</taxon>
    </lineage>
</organism>
<dbReference type="EMBL" id="JTDF01001476">
    <property type="protein sequence ID" value="KAF8569962.1"/>
    <property type="molecule type" value="Genomic_DNA"/>
</dbReference>
<keyword evidence="2" id="KW-1185">Reference proteome</keyword>
<dbReference type="AlphaFoldDB" id="A0A8T0DRW1"/>
<accession>A0A8T0DRW1</accession>
<protein>
    <submittedName>
        <fullName evidence="1">Uncharacterized protein</fullName>
    </submittedName>
</protein>
<name>A0A8T0DRW1_9TREM</name>
<sequence>MSSSCTSGPEFQSSDEFSVLCSCTGSTQSRLGGEFAVVCKNTLIWTSSHPDTKSDVLDHASTRWRPIFIDLLDSADRSVDYKVRFV</sequence>
<evidence type="ECO:0000313" key="2">
    <source>
        <dbReference type="Proteomes" id="UP000699462"/>
    </source>
</evidence>
<dbReference type="Proteomes" id="UP000699462">
    <property type="component" value="Unassembled WGS sequence"/>
</dbReference>
<reference evidence="1 2" key="1">
    <citation type="submission" date="2019-07" db="EMBL/GenBank/DDBJ databases">
        <title>Annotation for the trematode Paragonimus westermani.</title>
        <authorList>
            <person name="Choi Y.-J."/>
        </authorList>
    </citation>
    <scope>NUCLEOTIDE SEQUENCE [LARGE SCALE GENOMIC DNA]</scope>
    <source>
        <strain evidence="1">180907_Pwestermani</strain>
    </source>
</reference>